<evidence type="ECO:0000256" key="5">
    <source>
        <dbReference type="ARBA" id="ARBA00023136"/>
    </source>
</evidence>
<dbReference type="InterPro" id="IPR036259">
    <property type="entry name" value="MFS_trans_sf"/>
</dbReference>
<dbReference type="PANTHER" id="PTHR16172:SF41">
    <property type="entry name" value="MAJOR FACILITATOR SUPERFAMILY DOMAIN-CONTAINING PROTEIN 6-LIKE"/>
    <property type="match status" value="1"/>
</dbReference>
<proteinExistence type="inferred from homology"/>
<evidence type="ECO:0000256" key="6">
    <source>
        <dbReference type="SAM" id="Phobius"/>
    </source>
</evidence>
<dbReference type="GO" id="GO:0016020">
    <property type="term" value="C:membrane"/>
    <property type="evidence" value="ECO:0007669"/>
    <property type="project" value="UniProtKB-SubCell"/>
</dbReference>
<reference evidence="8" key="1">
    <citation type="journal article" date="2023" name="Insect Mol. Biol.">
        <title>Genome sequencing provides insights into the evolution of gene families encoding plant cell wall-degrading enzymes in longhorned beetles.</title>
        <authorList>
            <person name="Shin N.R."/>
            <person name="Okamura Y."/>
            <person name="Kirsch R."/>
            <person name="Pauchet Y."/>
        </authorList>
    </citation>
    <scope>NUCLEOTIDE SEQUENCE</scope>
    <source>
        <strain evidence="8">AMC_N1</strain>
    </source>
</reference>
<evidence type="ECO:0000259" key="7">
    <source>
        <dbReference type="Pfam" id="PF12832"/>
    </source>
</evidence>
<evidence type="ECO:0000313" key="8">
    <source>
        <dbReference type="EMBL" id="KAJ8950284.1"/>
    </source>
</evidence>
<comment type="similarity">
    <text evidence="2">Belongs to the major facilitator superfamily. MFSD6 family.</text>
</comment>
<name>A0AAV8YFS6_9CUCU</name>
<dbReference type="AlphaFoldDB" id="A0AAV8YFS6"/>
<protein>
    <recommendedName>
        <fullName evidence="7">Major facilitator superfamily associated domain-containing protein</fullName>
    </recommendedName>
</protein>
<keyword evidence="5 6" id="KW-0472">Membrane</keyword>
<dbReference type="Pfam" id="PF12832">
    <property type="entry name" value="MFS_1_like"/>
    <property type="match status" value="1"/>
</dbReference>
<dbReference type="Proteomes" id="UP001162162">
    <property type="component" value="Unassembled WGS sequence"/>
</dbReference>
<evidence type="ECO:0000256" key="4">
    <source>
        <dbReference type="ARBA" id="ARBA00022989"/>
    </source>
</evidence>
<keyword evidence="4 6" id="KW-1133">Transmembrane helix</keyword>
<feature type="domain" description="Major facilitator superfamily associated" evidence="7">
    <location>
        <begin position="27"/>
        <end position="78"/>
    </location>
</feature>
<dbReference type="SUPFAM" id="SSF103473">
    <property type="entry name" value="MFS general substrate transporter"/>
    <property type="match status" value="1"/>
</dbReference>
<evidence type="ECO:0000313" key="9">
    <source>
        <dbReference type="Proteomes" id="UP001162162"/>
    </source>
</evidence>
<sequence length="92" mass="10502">MSEDTATDMEANTEEKKKKWFGINKNLIMLKLTLFFLYGATSSLVPYLTIHMQSIGLTMEQIALIYLSLPFTTFLAPQQLVIWLINSADINQ</sequence>
<dbReference type="EMBL" id="JAPWTK010000102">
    <property type="protein sequence ID" value="KAJ8950284.1"/>
    <property type="molecule type" value="Genomic_DNA"/>
</dbReference>
<dbReference type="InterPro" id="IPR051717">
    <property type="entry name" value="MFS_MFSD6"/>
</dbReference>
<keyword evidence="3 6" id="KW-0812">Transmembrane</keyword>
<organism evidence="8 9">
    <name type="scientific">Aromia moschata</name>
    <dbReference type="NCBI Taxonomy" id="1265417"/>
    <lineage>
        <taxon>Eukaryota</taxon>
        <taxon>Metazoa</taxon>
        <taxon>Ecdysozoa</taxon>
        <taxon>Arthropoda</taxon>
        <taxon>Hexapoda</taxon>
        <taxon>Insecta</taxon>
        <taxon>Pterygota</taxon>
        <taxon>Neoptera</taxon>
        <taxon>Endopterygota</taxon>
        <taxon>Coleoptera</taxon>
        <taxon>Polyphaga</taxon>
        <taxon>Cucujiformia</taxon>
        <taxon>Chrysomeloidea</taxon>
        <taxon>Cerambycidae</taxon>
        <taxon>Cerambycinae</taxon>
        <taxon>Callichromatini</taxon>
        <taxon>Aromia</taxon>
    </lineage>
</organism>
<evidence type="ECO:0000256" key="2">
    <source>
        <dbReference type="ARBA" id="ARBA00005241"/>
    </source>
</evidence>
<gene>
    <name evidence="8" type="ORF">NQ318_021139</name>
</gene>
<feature type="transmembrane region" description="Helical" evidence="6">
    <location>
        <begin position="28"/>
        <end position="50"/>
    </location>
</feature>
<dbReference type="PANTHER" id="PTHR16172">
    <property type="entry name" value="MAJOR FACILITATOR SUPERFAMILY DOMAIN-CONTAINING PROTEIN 6-LIKE"/>
    <property type="match status" value="1"/>
</dbReference>
<feature type="transmembrane region" description="Helical" evidence="6">
    <location>
        <begin position="62"/>
        <end position="85"/>
    </location>
</feature>
<dbReference type="InterPro" id="IPR024989">
    <property type="entry name" value="MFS_assoc_dom"/>
</dbReference>
<comment type="subcellular location">
    <subcellularLocation>
        <location evidence="1">Membrane</location>
        <topology evidence="1">Multi-pass membrane protein</topology>
    </subcellularLocation>
</comment>
<evidence type="ECO:0000256" key="1">
    <source>
        <dbReference type="ARBA" id="ARBA00004141"/>
    </source>
</evidence>
<keyword evidence="9" id="KW-1185">Reference proteome</keyword>
<evidence type="ECO:0000256" key="3">
    <source>
        <dbReference type="ARBA" id="ARBA00022692"/>
    </source>
</evidence>
<comment type="caution">
    <text evidence="8">The sequence shown here is derived from an EMBL/GenBank/DDBJ whole genome shotgun (WGS) entry which is preliminary data.</text>
</comment>
<accession>A0AAV8YFS6</accession>